<keyword evidence="1" id="KW-0472">Membrane</keyword>
<dbReference type="EMBL" id="JAJADQ010000008">
    <property type="protein sequence ID" value="MCB2379026.1"/>
    <property type="molecule type" value="Genomic_DNA"/>
</dbReference>
<feature type="domain" description="Methyltransferase type 11" evidence="2">
    <location>
        <begin position="129"/>
        <end position="194"/>
    </location>
</feature>
<reference evidence="3" key="1">
    <citation type="submission" date="2021-10" db="EMBL/GenBank/DDBJ databases">
        <authorList>
            <person name="Dean J.D."/>
            <person name="Kim M.K."/>
            <person name="Newey C.N."/>
            <person name="Stoker T.S."/>
            <person name="Thompson D.W."/>
            <person name="Grose J.H."/>
        </authorList>
    </citation>
    <scope>NUCLEOTIDE SEQUENCE</scope>
    <source>
        <strain evidence="3">BT635</strain>
    </source>
</reference>
<comment type="caution">
    <text evidence="3">The sequence shown here is derived from an EMBL/GenBank/DDBJ whole genome shotgun (WGS) entry which is preliminary data.</text>
</comment>
<evidence type="ECO:0000313" key="3">
    <source>
        <dbReference type="EMBL" id="MCB2379026.1"/>
    </source>
</evidence>
<keyword evidence="4" id="KW-1185">Reference proteome</keyword>
<accession>A0ABS8AGQ0</accession>
<protein>
    <submittedName>
        <fullName evidence="3">Methyltransferase domain-containing protein</fullName>
    </submittedName>
</protein>
<evidence type="ECO:0000313" key="4">
    <source>
        <dbReference type="Proteomes" id="UP001165297"/>
    </source>
</evidence>
<keyword evidence="3" id="KW-0808">Transferase</keyword>
<keyword evidence="1" id="KW-1133">Transmembrane helix</keyword>
<organism evidence="3 4">
    <name type="scientific">Hymenobacter nitidus</name>
    <dbReference type="NCBI Taxonomy" id="2880929"/>
    <lineage>
        <taxon>Bacteria</taxon>
        <taxon>Pseudomonadati</taxon>
        <taxon>Bacteroidota</taxon>
        <taxon>Cytophagia</taxon>
        <taxon>Cytophagales</taxon>
        <taxon>Hymenobacteraceae</taxon>
        <taxon>Hymenobacter</taxon>
    </lineage>
</organism>
<feature type="transmembrane region" description="Helical" evidence="1">
    <location>
        <begin position="21"/>
        <end position="40"/>
    </location>
</feature>
<name>A0ABS8AGQ0_9BACT</name>
<sequence length="253" mass="28303">MARVRKPLEGVGNVVRFNWPFYAAAAGGLLLLALLAAAAPAAWQPYAWGLLALAALPLSASLLASYYVYDYSDLYRFGWLEPPAPAARQVLNIHAGFDETSRLLGQHFAGAELRVFDFYDPRLHTEASIRRARAAYPPFPGTVAVQPQDLPLPTRSIDCVLVLLSAHEIRAQAQRVAFFREVRRVVQPRGRVVVVEHLRDSANFLAYTVGFLHFYSRRTWLRVFAQAGFRVEQEQKITPFVSAFMLEVNGDSA</sequence>
<dbReference type="Pfam" id="PF08241">
    <property type="entry name" value="Methyltransf_11"/>
    <property type="match status" value="1"/>
</dbReference>
<dbReference type="Gene3D" id="3.40.50.150">
    <property type="entry name" value="Vaccinia Virus protein VP39"/>
    <property type="match status" value="1"/>
</dbReference>
<dbReference type="GO" id="GO:0032259">
    <property type="term" value="P:methylation"/>
    <property type="evidence" value="ECO:0007669"/>
    <property type="project" value="UniProtKB-KW"/>
</dbReference>
<dbReference type="SUPFAM" id="SSF53335">
    <property type="entry name" value="S-adenosyl-L-methionine-dependent methyltransferases"/>
    <property type="match status" value="1"/>
</dbReference>
<proteinExistence type="predicted"/>
<feature type="transmembrane region" description="Helical" evidence="1">
    <location>
        <begin position="46"/>
        <end position="69"/>
    </location>
</feature>
<dbReference type="InterPro" id="IPR029063">
    <property type="entry name" value="SAM-dependent_MTases_sf"/>
</dbReference>
<keyword evidence="1" id="KW-0812">Transmembrane</keyword>
<dbReference type="InterPro" id="IPR013216">
    <property type="entry name" value="Methyltransf_11"/>
</dbReference>
<gene>
    <name evidence="3" type="ORF">LGH70_15600</name>
</gene>
<keyword evidence="3" id="KW-0489">Methyltransferase</keyword>
<evidence type="ECO:0000256" key="1">
    <source>
        <dbReference type="SAM" id="Phobius"/>
    </source>
</evidence>
<dbReference type="Proteomes" id="UP001165297">
    <property type="component" value="Unassembled WGS sequence"/>
</dbReference>
<evidence type="ECO:0000259" key="2">
    <source>
        <dbReference type="Pfam" id="PF08241"/>
    </source>
</evidence>
<dbReference type="GO" id="GO:0008168">
    <property type="term" value="F:methyltransferase activity"/>
    <property type="evidence" value="ECO:0007669"/>
    <property type="project" value="UniProtKB-KW"/>
</dbReference>